<sequence>MTNLFQPGSSNDALSQPPQPREMMRGRYMFKNPKAAAAMWLFDAICGLVFRRSPPKAPDTPKRILVCNWAHLGDVVLSLPSLKALREAFPNAEIGLLIGGWSAPVVRNTGLYDHLHILDNILLDRSTVSRARRLKPFARQCMAVIKDIRAKRYNVAIDLHAYFPTAAFLLYCTGTPVRCGFTSGGFGPFLTHPVRWRYEGKSMGRYGQNLFAALWPNAAIAQNKLGACYPRRASAPLPATLDGRAYVVLHLGAGAPQREWPEPHWERLIEAFAKAHIYVAIIGAGPREAERARRVARPLGDLGQTSTHGGLFLDLPWDSFVTVMARARCAVCLESSAAHVAAAFQVPTVAIYRRASGAFNGVIDHHKLWGPDNPHATILSGQTDSPGDVIPETVFETVLKLLRSAPVAA</sequence>
<organism evidence="4 5">
    <name type="scientific">Methylocapsa polymorpha</name>
    <dbReference type="NCBI Taxonomy" id="3080828"/>
    <lineage>
        <taxon>Bacteria</taxon>
        <taxon>Pseudomonadati</taxon>
        <taxon>Pseudomonadota</taxon>
        <taxon>Alphaproteobacteria</taxon>
        <taxon>Hyphomicrobiales</taxon>
        <taxon>Beijerinckiaceae</taxon>
        <taxon>Methylocapsa</taxon>
    </lineage>
</organism>
<dbReference type="InterPro" id="IPR051199">
    <property type="entry name" value="LPS_LOS_Heptosyltrfase"/>
</dbReference>
<feature type="region of interest" description="Disordered" evidence="3">
    <location>
        <begin position="1"/>
        <end position="20"/>
    </location>
</feature>
<dbReference type="PANTHER" id="PTHR30160">
    <property type="entry name" value="TETRAACYLDISACCHARIDE 4'-KINASE-RELATED"/>
    <property type="match status" value="1"/>
</dbReference>
<dbReference type="Proteomes" id="UP001626536">
    <property type="component" value="Chromosome"/>
</dbReference>
<keyword evidence="5" id="KW-1185">Reference proteome</keyword>
<dbReference type="GO" id="GO:0016757">
    <property type="term" value="F:glycosyltransferase activity"/>
    <property type="evidence" value="ECO:0007669"/>
    <property type="project" value="UniProtKB-KW"/>
</dbReference>
<evidence type="ECO:0000313" key="5">
    <source>
        <dbReference type="Proteomes" id="UP001626536"/>
    </source>
</evidence>
<evidence type="ECO:0000256" key="3">
    <source>
        <dbReference type="SAM" id="MobiDB-lite"/>
    </source>
</evidence>
<protein>
    <submittedName>
        <fullName evidence="4">Glycosyltransferase family 9 protein</fullName>
        <ecNumber evidence="4">2.4.-.-</ecNumber>
    </submittedName>
</protein>
<name>A0ABZ0HWZ8_9HYPH</name>
<keyword evidence="1 4" id="KW-0328">Glycosyltransferase</keyword>
<feature type="compositionally biased region" description="Polar residues" evidence="3">
    <location>
        <begin position="1"/>
        <end position="16"/>
    </location>
</feature>
<dbReference type="Pfam" id="PF01075">
    <property type="entry name" value="Glyco_transf_9"/>
    <property type="match status" value="1"/>
</dbReference>
<dbReference type="InterPro" id="IPR002201">
    <property type="entry name" value="Glyco_trans_9"/>
</dbReference>
<evidence type="ECO:0000313" key="4">
    <source>
        <dbReference type="EMBL" id="WOJ91233.1"/>
    </source>
</evidence>
<proteinExistence type="predicted"/>
<dbReference type="RefSeq" id="WP_407340827.1">
    <property type="nucleotide sequence ID" value="NZ_CP136862.1"/>
</dbReference>
<accession>A0ABZ0HWZ8</accession>
<dbReference type="EC" id="2.4.-.-" evidence="4"/>
<dbReference type="SUPFAM" id="SSF53756">
    <property type="entry name" value="UDP-Glycosyltransferase/glycogen phosphorylase"/>
    <property type="match status" value="1"/>
</dbReference>
<evidence type="ECO:0000256" key="2">
    <source>
        <dbReference type="ARBA" id="ARBA00022679"/>
    </source>
</evidence>
<dbReference type="CDD" id="cd03789">
    <property type="entry name" value="GT9_LPS_heptosyltransferase"/>
    <property type="match status" value="1"/>
</dbReference>
<gene>
    <name evidence="4" type="ORF">RZS28_08210</name>
</gene>
<reference evidence="4 5" key="1">
    <citation type="submission" date="2023-10" db="EMBL/GenBank/DDBJ databases">
        <title>Novel methanotroph of the genus Methylocapsa from a subarctic wetland.</title>
        <authorList>
            <person name="Belova S.E."/>
            <person name="Oshkin I.Y."/>
            <person name="Miroshnikov K."/>
            <person name="Dedysh S.N."/>
        </authorList>
    </citation>
    <scope>NUCLEOTIDE SEQUENCE [LARGE SCALE GENOMIC DNA]</scope>
    <source>
        <strain evidence="4 5">RX1</strain>
    </source>
</reference>
<evidence type="ECO:0000256" key="1">
    <source>
        <dbReference type="ARBA" id="ARBA00022676"/>
    </source>
</evidence>
<dbReference type="PANTHER" id="PTHR30160:SF1">
    <property type="entry name" value="LIPOPOLYSACCHARIDE 1,2-N-ACETYLGLUCOSAMINETRANSFERASE-RELATED"/>
    <property type="match status" value="1"/>
</dbReference>
<dbReference type="Gene3D" id="3.40.50.2000">
    <property type="entry name" value="Glycogen Phosphorylase B"/>
    <property type="match status" value="2"/>
</dbReference>
<dbReference type="EMBL" id="CP136862">
    <property type="protein sequence ID" value="WOJ91233.1"/>
    <property type="molecule type" value="Genomic_DNA"/>
</dbReference>
<keyword evidence="2 4" id="KW-0808">Transferase</keyword>